<sequence>MIARLNVLLLLLMIGSALWLVRVQYDSRRLYSELDREVSLARQLEIDSDRLKVAVRAQAAATRVESFAREQLKMQSASPTTTHYVPDPFPAPTSANAVAPAAVSSVPQVAVPAAGSLALTAARAAEHGGAL</sequence>
<comment type="subcellular location">
    <subcellularLocation>
        <location evidence="8">Cell inner membrane</location>
        <topology evidence="8">Single-pass type II membrane protein</topology>
    </subcellularLocation>
    <subcellularLocation>
        <location evidence="1">Cell membrane</location>
        <topology evidence="1">Single-pass type II membrane protein</topology>
    </subcellularLocation>
    <text evidence="8">Localizes to the division septum where it forms a ring structure.</text>
</comment>
<keyword evidence="5 8" id="KW-1133">Transmembrane helix</keyword>
<name>A0A1M4T2Y5_9BURK</name>
<evidence type="ECO:0000256" key="6">
    <source>
        <dbReference type="ARBA" id="ARBA00023136"/>
    </source>
</evidence>
<keyword evidence="4 8" id="KW-0812">Transmembrane</keyword>
<comment type="subunit">
    <text evidence="8">Part of a complex composed of FtsB, FtsL and FtsQ.</text>
</comment>
<evidence type="ECO:0000256" key="8">
    <source>
        <dbReference type="HAMAP-Rule" id="MF_00910"/>
    </source>
</evidence>
<keyword evidence="8" id="KW-0997">Cell inner membrane</keyword>
<comment type="function">
    <text evidence="8">Essential cell division protein. May link together the upstream cell division proteins, which are predominantly cytoplasmic, with the downstream cell division proteins, which are predominantly periplasmic.</text>
</comment>
<dbReference type="NCBIfam" id="TIGR02209">
    <property type="entry name" value="ftsL_broad"/>
    <property type="match status" value="1"/>
</dbReference>
<evidence type="ECO:0000256" key="1">
    <source>
        <dbReference type="ARBA" id="ARBA00004401"/>
    </source>
</evidence>
<evidence type="ECO:0000256" key="2">
    <source>
        <dbReference type="ARBA" id="ARBA00022475"/>
    </source>
</evidence>
<keyword evidence="11" id="KW-1185">Reference proteome</keyword>
<dbReference type="GO" id="GO:0032153">
    <property type="term" value="C:cell division site"/>
    <property type="evidence" value="ECO:0007669"/>
    <property type="project" value="UniProtKB-UniRule"/>
</dbReference>
<dbReference type="EMBL" id="FQUZ01000002">
    <property type="protein sequence ID" value="SHE38892.1"/>
    <property type="molecule type" value="Genomic_DNA"/>
</dbReference>
<dbReference type="GO" id="GO:0005886">
    <property type="term" value="C:plasma membrane"/>
    <property type="evidence" value="ECO:0007669"/>
    <property type="project" value="UniProtKB-SubCell"/>
</dbReference>
<evidence type="ECO:0000313" key="10">
    <source>
        <dbReference type="EMBL" id="SHE38892.1"/>
    </source>
</evidence>
<evidence type="ECO:0000313" key="11">
    <source>
        <dbReference type="Proteomes" id="UP000184327"/>
    </source>
</evidence>
<keyword evidence="7 8" id="KW-0131">Cell cycle</keyword>
<dbReference type="Proteomes" id="UP000184327">
    <property type="component" value="Unassembled WGS sequence"/>
</dbReference>
<keyword evidence="2 8" id="KW-1003">Cell membrane</keyword>
<dbReference type="RefSeq" id="WP_234971011.1">
    <property type="nucleotide sequence ID" value="NZ_FQUZ01000002.1"/>
</dbReference>
<evidence type="ECO:0000256" key="4">
    <source>
        <dbReference type="ARBA" id="ARBA00022692"/>
    </source>
</evidence>
<dbReference type="Pfam" id="PF04999">
    <property type="entry name" value="FtsL"/>
    <property type="match status" value="1"/>
</dbReference>
<gene>
    <name evidence="8" type="primary">ftsL</name>
    <name evidence="10" type="ORF">SAMN02745117_00216</name>
</gene>
<organism evidence="10 11">
    <name type="scientific">Lampropedia hyalina DSM 16112</name>
    <dbReference type="NCBI Taxonomy" id="1122156"/>
    <lineage>
        <taxon>Bacteria</taxon>
        <taxon>Pseudomonadati</taxon>
        <taxon>Pseudomonadota</taxon>
        <taxon>Betaproteobacteria</taxon>
        <taxon>Burkholderiales</taxon>
        <taxon>Comamonadaceae</taxon>
        <taxon>Lampropedia</taxon>
    </lineage>
</organism>
<evidence type="ECO:0000256" key="5">
    <source>
        <dbReference type="ARBA" id="ARBA00022989"/>
    </source>
</evidence>
<evidence type="ECO:0000256" key="7">
    <source>
        <dbReference type="ARBA" id="ARBA00023306"/>
    </source>
</evidence>
<dbReference type="AlphaFoldDB" id="A0A1M4T2Y5"/>
<keyword evidence="3 8" id="KW-0132">Cell division</keyword>
<dbReference type="GO" id="GO:0043093">
    <property type="term" value="P:FtsZ-dependent cytokinesis"/>
    <property type="evidence" value="ECO:0007669"/>
    <property type="project" value="UniProtKB-UniRule"/>
</dbReference>
<comment type="similarity">
    <text evidence="8">Belongs to the FtsL family.</text>
</comment>
<dbReference type="STRING" id="1122156.SAMN02745117_00216"/>
<evidence type="ECO:0000256" key="9">
    <source>
        <dbReference type="NCBIfam" id="TIGR02209"/>
    </source>
</evidence>
<keyword evidence="6 8" id="KW-0472">Membrane</keyword>
<accession>A0A1M4T2Y5</accession>
<evidence type="ECO:0000256" key="3">
    <source>
        <dbReference type="ARBA" id="ARBA00022618"/>
    </source>
</evidence>
<protein>
    <recommendedName>
        <fullName evidence="8 9">Cell division protein FtsL</fullName>
    </recommendedName>
</protein>
<proteinExistence type="inferred from homology"/>
<dbReference type="InterPro" id="IPR011922">
    <property type="entry name" value="Cell_div_FtsL"/>
</dbReference>
<reference evidence="10 11" key="1">
    <citation type="submission" date="2016-11" db="EMBL/GenBank/DDBJ databases">
        <authorList>
            <person name="Jaros S."/>
            <person name="Januszkiewicz K."/>
            <person name="Wedrychowicz H."/>
        </authorList>
    </citation>
    <scope>NUCLEOTIDE SEQUENCE [LARGE SCALE GENOMIC DNA]</scope>
    <source>
        <strain evidence="10 11">DSM 16112</strain>
    </source>
</reference>
<dbReference type="HAMAP" id="MF_00910">
    <property type="entry name" value="FtsL"/>
    <property type="match status" value="1"/>
</dbReference>